<evidence type="ECO:0000313" key="2">
    <source>
        <dbReference type="Proteomes" id="UP000199668"/>
    </source>
</evidence>
<dbReference type="AlphaFoldDB" id="A0A1I4PDG3"/>
<dbReference type="Proteomes" id="UP000199668">
    <property type="component" value="Unassembled WGS sequence"/>
</dbReference>
<proteinExistence type="predicted"/>
<evidence type="ECO:0000313" key="1">
    <source>
        <dbReference type="EMBL" id="SFM25730.1"/>
    </source>
</evidence>
<protein>
    <submittedName>
        <fullName evidence="1">Uncharacterized protein</fullName>
    </submittedName>
</protein>
<dbReference type="STRING" id="266892.SAMN04488054_12515"/>
<reference evidence="1 2" key="1">
    <citation type="submission" date="2016-10" db="EMBL/GenBank/DDBJ databases">
        <authorList>
            <person name="de Groot N.N."/>
        </authorList>
    </citation>
    <scope>NUCLEOTIDE SEQUENCE [LARGE SCALE GENOMIC DNA]</scope>
    <source>
        <strain evidence="1 2">CGMCC 1.6134</strain>
    </source>
</reference>
<keyword evidence="2" id="KW-1185">Reference proteome</keyword>
<dbReference type="EMBL" id="FOTY01000025">
    <property type="protein sequence ID" value="SFM25730.1"/>
    <property type="molecule type" value="Genomic_DNA"/>
</dbReference>
<gene>
    <name evidence="1" type="ORF">SAMN04488054_12515</name>
</gene>
<sequence length="107" mass="11765">MLDELRFLGAGMAVGWWILLGRGKVLVSTKVDFVDTKQPCRNISGYEQLPGTTISKMHDFSVHKQLFHGHYPPVSTCWWTQLVGNDGAERTDHGITGPLKPAGSGKS</sequence>
<accession>A0A1I4PDG3</accession>
<organism evidence="1 2">
    <name type="scientific">Salibacterium qingdaonense</name>
    <dbReference type="NCBI Taxonomy" id="266892"/>
    <lineage>
        <taxon>Bacteria</taxon>
        <taxon>Bacillati</taxon>
        <taxon>Bacillota</taxon>
        <taxon>Bacilli</taxon>
        <taxon>Bacillales</taxon>
        <taxon>Bacillaceae</taxon>
    </lineage>
</organism>
<name>A0A1I4PDG3_9BACI</name>